<evidence type="ECO:0000256" key="2">
    <source>
        <dbReference type="HAMAP-Rule" id="MF_01477"/>
    </source>
</evidence>
<proteinExistence type="inferred from homology"/>
<evidence type="ECO:0000256" key="1">
    <source>
        <dbReference type="ARBA" id="ARBA00010574"/>
    </source>
</evidence>
<evidence type="ECO:0000313" key="4">
    <source>
        <dbReference type="Proteomes" id="UP000218172"/>
    </source>
</evidence>
<protein>
    <recommendedName>
        <fullName evidence="2">Ribosomal silencing factor RsfS</fullName>
    </recommendedName>
</protein>
<dbReference type="SUPFAM" id="SSF81301">
    <property type="entry name" value="Nucleotidyltransferase"/>
    <property type="match status" value="1"/>
</dbReference>
<dbReference type="PANTHER" id="PTHR21043">
    <property type="entry name" value="IOJAP SUPERFAMILY ORTHOLOG"/>
    <property type="match status" value="1"/>
</dbReference>
<name>A0A2A4MIC8_9GAMM</name>
<dbReference type="Proteomes" id="UP000218172">
    <property type="component" value="Unassembled WGS sequence"/>
</dbReference>
<accession>A0A2A4MIC8</accession>
<keyword evidence="2" id="KW-0963">Cytoplasm</keyword>
<comment type="similarity">
    <text evidence="1 2">Belongs to the Iojap/RsfS family.</text>
</comment>
<dbReference type="EMBL" id="NVQR01000112">
    <property type="protein sequence ID" value="PCH59640.1"/>
    <property type="molecule type" value="Genomic_DNA"/>
</dbReference>
<dbReference type="NCBIfam" id="TIGR00090">
    <property type="entry name" value="rsfS_iojap_ybeB"/>
    <property type="match status" value="1"/>
</dbReference>
<keyword evidence="2" id="KW-0810">Translation regulation</keyword>
<dbReference type="AlphaFoldDB" id="A0A2A4MIC8"/>
<reference evidence="4" key="1">
    <citation type="submission" date="2017-08" db="EMBL/GenBank/DDBJ databases">
        <title>A dynamic microbial community with high functional redundancy inhabits the cold, oxic subseafloor aquifer.</title>
        <authorList>
            <person name="Tully B.J."/>
            <person name="Wheat C.G."/>
            <person name="Glazer B.T."/>
            <person name="Huber J.A."/>
        </authorList>
    </citation>
    <scope>NUCLEOTIDE SEQUENCE [LARGE SCALE GENOMIC DNA]</scope>
</reference>
<gene>
    <name evidence="2 3" type="primary">rsfS</name>
    <name evidence="3" type="ORF">COC19_06830</name>
</gene>
<dbReference type="Gene3D" id="3.30.460.10">
    <property type="entry name" value="Beta Polymerase, domain 2"/>
    <property type="match status" value="1"/>
</dbReference>
<comment type="subcellular location">
    <subcellularLocation>
        <location evidence="2">Cytoplasm</location>
    </subcellularLocation>
</comment>
<dbReference type="HAMAP" id="MF_01477">
    <property type="entry name" value="Iojap_RsfS"/>
    <property type="match status" value="1"/>
</dbReference>
<dbReference type="InterPro" id="IPR004394">
    <property type="entry name" value="Iojap/RsfS/C7orf30"/>
</dbReference>
<comment type="subunit">
    <text evidence="2">Interacts with ribosomal protein uL14 (rplN).</text>
</comment>
<keyword evidence="2" id="KW-0678">Repressor</keyword>
<evidence type="ECO:0000313" key="3">
    <source>
        <dbReference type="EMBL" id="PCH59640.1"/>
    </source>
</evidence>
<comment type="function">
    <text evidence="2">Functions as a ribosomal silencing factor. Interacts with ribosomal protein uL14 (rplN), blocking formation of intersubunit bridge B8. Prevents association of the 30S and 50S ribosomal subunits and the formation of functional ribosomes, thus repressing translation.</text>
</comment>
<dbReference type="Pfam" id="PF02410">
    <property type="entry name" value="RsfS"/>
    <property type="match status" value="1"/>
</dbReference>
<sequence length="123" mass="13363">MNSKNLSQVVVTALEDMKGQSISCIDVRELTSLADYMVIATGTSNTHVKALAHDVTKAIKDANIKLVGSEGRSHSEWVLVDAGDVIVHLMLAKARAAYKLEDLWDFSSRKAADDEAMNADSNE</sequence>
<dbReference type="InterPro" id="IPR043519">
    <property type="entry name" value="NT_sf"/>
</dbReference>
<dbReference type="PANTHER" id="PTHR21043:SF0">
    <property type="entry name" value="MITOCHONDRIAL ASSEMBLY OF RIBOSOMAL LARGE SUBUNIT PROTEIN 1"/>
    <property type="match status" value="1"/>
</dbReference>
<comment type="caution">
    <text evidence="3">The sequence shown here is derived from an EMBL/GenBank/DDBJ whole genome shotgun (WGS) entry which is preliminary data.</text>
</comment>
<dbReference type="GO" id="GO:0005737">
    <property type="term" value="C:cytoplasm"/>
    <property type="evidence" value="ECO:0007669"/>
    <property type="project" value="UniProtKB-SubCell"/>
</dbReference>
<dbReference type="GO" id="GO:0017148">
    <property type="term" value="P:negative regulation of translation"/>
    <property type="evidence" value="ECO:0007669"/>
    <property type="project" value="UniProtKB-UniRule"/>
</dbReference>
<organism evidence="3 4">
    <name type="scientific">SAR86 cluster bacterium</name>
    <dbReference type="NCBI Taxonomy" id="2030880"/>
    <lineage>
        <taxon>Bacteria</taxon>
        <taxon>Pseudomonadati</taxon>
        <taxon>Pseudomonadota</taxon>
        <taxon>Gammaproteobacteria</taxon>
        <taxon>SAR86 cluster</taxon>
    </lineage>
</organism>
<dbReference type="GO" id="GO:0042256">
    <property type="term" value="P:cytosolic ribosome assembly"/>
    <property type="evidence" value="ECO:0007669"/>
    <property type="project" value="UniProtKB-UniRule"/>
</dbReference>
<dbReference type="GO" id="GO:0090071">
    <property type="term" value="P:negative regulation of ribosome biogenesis"/>
    <property type="evidence" value="ECO:0007669"/>
    <property type="project" value="UniProtKB-UniRule"/>
</dbReference>
<dbReference type="GO" id="GO:0043023">
    <property type="term" value="F:ribosomal large subunit binding"/>
    <property type="evidence" value="ECO:0007669"/>
    <property type="project" value="TreeGrafter"/>
</dbReference>